<accession>A0A3Q9HNX9</accession>
<sequence length="117" mass="13918">MEKIEKVLHQILENQVKMQSDITRMQSDITKMQSDIAKIQSDITKMQSDITNLKSEVKEIKLDLKTVMEQTAELTEFRTETIRKFDKISNDIDFIKHKELQNEQDIFYLKKNFKSSF</sequence>
<protein>
    <recommendedName>
        <fullName evidence="4">t-SNARE coiled-coil homology domain-containing protein</fullName>
    </recommendedName>
</protein>
<dbReference type="Gene3D" id="1.20.5.170">
    <property type="match status" value="1"/>
</dbReference>
<name>A0A3Q9HNX9_9FIRM</name>
<dbReference type="RefSeq" id="WP_127015538.1">
    <property type="nucleotide sequence ID" value="NZ_CP016379.1"/>
</dbReference>
<evidence type="ECO:0008006" key="4">
    <source>
        <dbReference type="Google" id="ProtNLM"/>
    </source>
</evidence>
<proteinExistence type="predicted"/>
<organism evidence="2 3">
    <name type="scientific">Anoxybacter fermentans</name>
    <dbReference type="NCBI Taxonomy" id="1323375"/>
    <lineage>
        <taxon>Bacteria</taxon>
        <taxon>Bacillati</taxon>
        <taxon>Bacillota</taxon>
        <taxon>Clostridia</taxon>
        <taxon>Halanaerobiales</taxon>
        <taxon>Anoxybacter</taxon>
    </lineage>
</organism>
<evidence type="ECO:0000256" key="1">
    <source>
        <dbReference type="SAM" id="Coils"/>
    </source>
</evidence>
<dbReference type="Proteomes" id="UP000267250">
    <property type="component" value="Chromosome"/>
</dbReference>
<keyword evidence="1" id="KW-0175">Coiled coil</keyword>
<dbReference type="KEGG" id="aft:BBF96_01640"/>
<reference evidence="2 3" key="1">
    <citation type="submission" date="2016-07" db="EMBL/GenBank/DDBJ databases">
        <title>Genome and transcriptome analysis of iron-reducing fermentative bacteria Anoxybacter fermentans.</title>
        <authorList>
            <person name="Zeng X."/>
            <person name="Shao Z."/>
        </authorList>
    </citation>
    <scope>NUCLEOTIDE SEQUENCE [LARGE SCALE GENOMIC DNA]</scope>
    <source>
        <strain evidence="2 3">DY22613</strain>
    </source>
</reference>
<gene>
    <name evidence="2" type="ORF">BBF96_01640</name>
</gene>
<evidence type="ECO:0000313" key="3">
    <source>
        <dbReference type="Proteomes" id="UP000267250"/>
    </source>
</evidence>
<feature type="coiled-coil region" evidence="1">
    <location>
        <begin position="36"/>
        <end position="70"/>
    </location>
</feature>
<dbReference type="AlphaFoldDB" id="A0A3Q9HNX9"/>
<dbReference type="OrthoDB" id="1716019at2"/>
<evidence type="ECO:0000313" key="2">
    <source>
        <dbReference type="EMBL" id="AZR72211.1"/>
    </source>
</evidence>
<keyword evidence="3" id="KW-1185">Reference proteome</keyword>
<dbReference type="EMBL" id="CP016379">
    <property type="protein sequence ID" value="AZR72211.1"/>
    <property type="molecule type" value="Genomic_DNA"/>
</dbReference>